<keyword evidence="2" id="KW-0812">Transmembrane</keyword>
<accession>A0A1F5FPP6</accession>
<keyword evidence="2" id="KW-0472">Membrane</keyword>
<dbReference type="GO" id="GO:0010181">
    <property type="term" value="F:FMN binding"/>
    <property type="evidence" value="ECO:0007669"/>
    <property type="project" value="InterPro"/>
</dbReference>
<feature type="region of interest" description="Disordered" evidence="1">
    <location>
        <begin position="36"/>
        <end position="60"/>
    </location>
</feature>
<feature type="compositionally biased region" description="Polar residues" evidence="1">
    <location>
        <begin position="36"/>
        <end position="49"/>
    </location>
</feature>
<dbReference type="SMART" id="SM00900">
    <property type="entry name" value="FMN_bind"/>
    <property type="match status" value="1"/>
</dbReference>
<proteinExistence type="predicted"/>
<feature type="domain" description="FMN-binding" evidence="3">
    <location>
        <begin position="82"/>
        <end position="160"/>
    </location>
</feature>
<name>A0A1F5FPP6_9BACT</name>
<evidence type="ECO:0000313" key="4">
    <source>
        <dbReference type="EMBL" id="OGD81617.1"/>
    </source>
</evidence>
<sequence>MEEQTTQQNNKTLTGVAIFAIIAILAFVLNNSKPETNTLQTGQSPQQIITPTPSTSESTTLVDSQIADGVYEATGEYTSPAGPEVVPIKLTLKDGVIESIEFNQKATNPNTIKFQGMFKEGYKTLVVGKKITDVKLDKVSGSSLTPKGFNDAIQKIITQNT</sequence>
<dbReference type="AlphaFoldDB" id="A0A1F5FPP6"/>
<evidence type="ECO:0000256" key="2">
    <source>
        <dbReference type="SAM" id="Phobius"/>
    </source>
</evidence>
<dbReference type="Proteomes" id="UP000179237">
    <property type="component" value="Unassembled WGS sequence"/>
</dbReference>
<organism evidence="4 5">
    <name type="scientific">Candidatus Collierbacteria bacterium RIFOXYD1_FULL_40_9</name>
    <dbReference type="NCBI Taxonomy" id="1817731"/>
    <lineage>
        <taxon>Bacteria</taxon>
        <taxon>Candidatus Collieribacteriota</taxon>
    </lineage>
</organism>
<dbReference type="Pfam" id="PF04205">
    <property type="entry name" value="FMN_bind"/>
    <property type="match status" value="1"/>
</dbReference>
<comment type="caution">
    <text evidence="4">The sequence shown here is derived from an EMBL/GenBank/DDBJ whole genome shotgun (WGS) entry which is preliminary data.</text>
</comment>
<evidence type="ECO:0000259" key="3">
    <source>
        <dbReference type="SMART" id="SM00900"/>
    </source>
</evidence>
<feature type="transmembrane region" description="Helical" evidence="2">
    <location>
        <begin position="12"/>
        <end position="29"/>
    </location>
</feature>
<feature type="compositionally biased region" description="Low complexity" evidence="1">
    <location>
        <begin position="50"/>
        <end position="60"/>
    </location>
</feature>
<reference evidence="4 5" key="1">
    <citation type="journal article" date="2016" name="Nat. Commun.">
        <title>Thousands of microbial genomes shed light on interconnected biogeochemical processes in an aquifer system.</title>
        <authorList>
            <person name="Anantharaman K."/>
            <person name="Brown C.T."/>
            <person name="Hug L.A."/>
            <person name="Sharon I."/>
            <person name="Castelle C.J."/>
            <person name="Probst A.J."/>
            <person name="Thomas B.C."/>
            <person name="Singh A."/>
            <person name="Wilkins M.J."/>
            <person name="Karaoz U."/>
            <person name="Brodie E.L."/>
            <person name="Williams K.H."/>
            <person name="Hubbard S.S."/>
            <person name="Banfield J.F."/>
        </authorList>
    </citation>
    <scope>NUCLEOTIDE SEQUENCE [LARGE SCALE GENOMIC DNA]</scope>
</reference>
<protein>
    <recommendedName>
        <fullName evidence="3">FMN-binding domain-containing protein</fullName>
    </recommendedName>
</protein>
<evidence type="ECO:0000256" key="1">
    <source>
        <dbReference type="SAM" id="MobiDB-lite"/>
    </source>
</evidence>
<dbReference type="InterPro" id="IPR007329">
    <property type="entry name" value="FMN-bd"/>
</dbReference>
<dbReference type="EMBL" id="MFAQ01000041">
    <property type="protein sequence ID" value="OGD81617.1"/>
    <property type="molecule type" value="Genomic_DNA"/>
</dbReference>
<gene>
    <name evidence="4" type="ORF">A2572_04545</name>
</gene>
<evidence type="ECO:0000313" key="5">
    <source>
        <dbReference type="Proteomes" id="UP000179237"/>
    </source>
</evidence>
<dbReference type="GO" id="GO:0016020">
    <property type="term" value="C:membrane"/>
    <property type="evidence" value="ECO:0007669"/>
    <property type="project" value="InterPro"/>
</dbReference>
<keyword evidence="2" id="KW-1133">Transmembrane helix</keyword>